<feature type="compositionally biased region" description="Basic residues" evidence="4">
    <location>
        <begin position="221"/>
        <end position="235"/>
    </location>
</feature>
<dbReference type="AlphaFoldDB" id="A0A286XCJ5"/>
<feature type="chain" id="PRO_5011751912" description="Oncostatin M" evidence="5">
    <location>
        <begin position="27"/>
        <end position="242"/>
    </location>
</feature>
<dbReference type="STRING" id="10141.ENSCPOP00000023130"/>
<dbReference type="GO" id="GO:0005147">
    <property type="term" value="F:oncostatin-M receptor binding"/>
    <property type="evidence" value="ECO:0007669"/>
    <property type="project" value="InterPro"/>
</dbReference>
<comment type="subcellular location">
    <subcellularLocation>
        <location evidence="1">Secreted</location>
    </subcellularLocation>
</comment>
<dbReference type="PANTHER" id="PTHR14261:SF0">
    <property type="entry name" value="ONCOSTATIN-M"/>
    <property type="match status" value="1"/>
</dbReference>
<dbReference type="FunCoup" id="A0A286XCJ5">
    <property type="interactions" value="574"/>
</dbReference>
<feature type="signal peptide" evidence="5">
    <location>
        <begin position="1"/>
        <end position="26"/>
    </location>
</feature>
<dbReference type="SUPFAM" id="SSF47266">
    <property type="entry name" value="4-helical cytokines"/>
    <property type="match status" value="1"/>
</dbReference>
<dbReference type="OrthoDB" id="9837363at2759"/>
<dbReference type="VEuPathDB" id="HostDB:ENSCPOG00000031535"/>
<dbReference type="InterPro" id="IPR001581">
    <property type="entry name" value="Leukemia_IF/oncostatin"/>
</dbReference>
<dbReference type="RefSeq" id="XP_012996980.1">
    <property type="nucleotide sequence ID" value="XM_013141526.2"/>
</dbReference>
<dbReference type="InParanoid" id="A0A286XCJ5"/>
<evidence type="ECO:0000256" key="5">
    <source>
        <dbReference type="SAM" id="SignalP"/>
    </source>
</evidence>
<dbReference type="Pfam" id="PF01291">
    <property type="entry name" value="LIF_OSM"/>
    <property type="match status" value="1"/>
</dbReference>
<dbReference type="InterPro" id="IPR009079">
    <property type="entry name" value="4_helix_cytokine-like_core"/>
</dbReference>
<dbReference type="EMBL" id="AAKN02007254">
    <property type="status" value="NOT_ANNOTATED_CDS"/>
    <property type="molecule type" value="Genomic_DNA"/>
</dbReference>
<dbReference type="GO" id="GO:0005125">
    <property type="term" value="F:cytokine activity"/>
    <property type="evidence" value="ECO:0007669"/>
    <property type="project" value="UniProtKB-KW"/>
</dbReference>
<reference evidence="7" key="1">
    <citation type="journal article" date="2011" name="Nature">
        <title>A high-resolution map of human evolutionary constraint using 29 mammals.</title>
        <authorList>
            <person name="Lindblad-Toh K."/>
            <person name="Garber M."/>
            <person name="Zuk O."/>
            <person name="Lin M.F."/>
            <person name="Parker B.J."/>
            <person name="Washietl S."/>
            <person name="Kheradpour P."/>
            <person name="Ernst J."/>
            <person name="Jordan G."/>
            <person name="Mauceli E."/>
            <person name="Ward L.D."/>
            <person name="Lowe C.B."/>
            <person name="Holloway A.K."/>
            <person name="Clamp M."/>
            <person name="Gnerre S."/>
            <person name="Alfoldi J."/>
            <person name="Beal K."/>
            <person name="Chang J."/>
            <person name="Clawson H."/>
            <person name="Cuff J."/>
            <person name="Di Palma F."/>
            <person name="Fitzgerald S."/>
            <person name="Flicek P."/>
            <person name="Guttman M."/>
            <person name="Hubisz M.J."/>
            <person name="Jaffe D.B."/>
            <person name="Jungreis I."/>
            <person name="Kent W.J."/>
            <person name="Kostka D."/>
            <person name="Lara M."/>
            <person name="Martins A.L."/>
            <person name="Massingham T."/>
            <person name="Moltke I."/>
            <person name="Raney B.J."/>
            <person name="Rasmussen M.D."/>
            <person name="Robinson J."/>
            <person name="Stark A."/>
            <person name="Vilella A.J."/>
            <person name="Wen J."/>
            <person name="Xie X."/>
            <person name="Zody M.C."/>
            <person name="Baldwin J."/>
            <person name="Bloom T."/>
            <person name="Chin C.W."/>
            <person name="Heiman D."/>
            <person name="Nicol R."/>
            <person name="Nusbaum C."/>
            <person name="Young S."/>
            <person name="Wilkinson J."/>
            <person name="Worley K.C."/>
            <person name="Kovar C.L."/>
            <person name="Muzny D.M."/>
            <person name="Gibbs R.A."/>
            <person name="Cree A."/>
            <person name="Dihn H.H."/>
            <person name="Fowler G."/>
            <person name="Jhangiani S."/>
            <person name="Joshi V."/>
            <person name="Lee S."/>
            <person name="Lewis L.R."/>
            <person name="Nazareth L.V."/>
            <person name="Okwuonu G."/>
            <person name="Santibanez J."/>
            <person name="Warren W.C."/>
            <person name="Mardis E.R."/>
            <person name="Weinstock G.M."/>
            <person name="Wilson R.K."/>
            <person name="Delehaunty K."/>
            <person name="Dooling D."/>
            <person name="Fronik C."/>
            <person name="Fulton L."/>
            <person name="Fulton B."/>
            <person name="Graves T."/>
            <person name="Minx P."/>
            <person name="Sodergren E."/>
            <person name="Birney E."/>
            <person name="Margulies E.H."/>
            <person name="Herrero J."/>
            <person name="Green E.D."/>
            <person name="Haussler D."/>
            <person name="Siepel A."/>
            <person name="Goldman N."/>
            <person name="Pollard K.S."/>
            <person name="Pedersen J.S."/>
            <person name="Lander E.S."/>
            <person name="Kellis M."/>
        </authorList>
    </citation>
    <scope>NUCLEOTIDE SEQUENCE [LARGE SCALE GENOMIC DNA]</scope>
    <source>
        <strain evidence="7">2N</strain>
    </source>
</reference>
<keyword evidence="2" id="KW-0202">Cytokine</keyword>
<keyword evidence="3" id="KW-0964">Secreted</keyword>
<dbReference type="PANTHER" id="PTHR14261">
    <property type="entry name" value="ONCOSTATIN M"/>
    <property type="match status" value="1"/>
</dbReference>
<dbReference type="Proteomes" id="UP000005447">
    <property type="component" value="Unassembled WGS sequence"/>
</dbReference>
<keyword evidence="5" id="KW-0732">Signal</keyword>
<dbReference type="Bgee" id="ENSCPOG00000031535">
    <property type="expression patterns" value="Expressed in thyroid gland"/>
</dbReference>
<evidence type="ECO:0000256" key="2">
    <source>
        <dbReference type="ARBA" id="ARBA00022514"/>
    </source>
</evidence>
<protein>
    <recommendedName>
        <fullName evidence="8">Oncostatin M</fullName>
    </recommendedName>
</protein>
<dbReference type="eggNOG" id="ENOG502RVJA">
    <property type="taxonomic scope" value="Eukaryota"/>
</dbReference>
<feature type="region of interest" description="Disordered" evidence="4">
    <location>
        <begin position="204"/>
        <end position="242"/>
    </location>
</feature>
<gene>
    <name evidence="6" type="primary">Osm</name>
</gene>
<organism evidence="6 7">
    <name type="scientific">Cavia porcellus</name>
    <name type="common">Guinea pig</name>
    <dbReference type="NCBI Taxonomy" id="10141"/>
    <lineage>
        <taxon>Eukaryota</taxon>
        <taxon>Metazoa</taxon>
        <taxon>Chordata</taxon>
        <taxon>Craniata</taxon>
        <taxon>Vertebrata</taxon>
        <taxon>Euteleostomi</taxon>
        <taxon>Mammalia</taxon>
        <taxon>Eutheria</taxon>
        <taxon>Euarchontoglires</taxon>
        <taxon>Glires</taxon>
        <taxon>Rodentia</taxon>
        <taxon>Hystricomorpha</taxon>
        <taxon>Caviidae</taxon>
        <taxon>Cavia</taxon>
    </lineage>
</organism>
<reference evidence="6" key="3">
    <citation type="submission" date="2025-09" db="UniProtKB">
        <authorList>
            <consortium name="Ensembl"/>
        </authorList>
    </citation>
    <scope>IDENTIFICATION</scope>
    <source>
        <strain evidence="6">2N</strain>
    </source>
</reference>
<dbReference type="OMA" id="FMHSVGQ"/>
<dbReference type="KEGG" id="cpoc:100724699"/>
<accession>A0A286XCJ5</accession>
<dbReference type="GeneTree" id="ENSGT00390000004850"/>
<dbReference type="InterPro" id="IPR039578">
    <property type="entry name" value="OSM"/>
</dbReference>
<evidence type="ECO:0000313" key="6">
    <source>
        <dbReference type="Ensembl" id="ENSCPOP00000023130.1"/>
    </source>
</evidence>
<evidence type="ECO:0000256" key="1">
    <source>
        <dbReference type="ARBA" id="ARBA00004613"/>
    </source>
</evidence>
<dbReference type="GO" id="GO:0005615">
    <property type="term" value="C:extracellular space"/>
    <property type="evidence" value="ECO:0007669"/>
    <property type="project" value="UniProtKB-KW"/>
</dbReference>
<evidence type="ECO:0000313" key="7">
    <source>
        <dbReference type="Proteomes" id="UP000005447"/>
    </source>
</evidence>
<dbReference type="GO" id="GO:0006955">
    <property type="term" value="P:immune response"/>
    <property type="evidence" value="ECO:0007669"/>
    <property type="project" value="InterPro"/>
</dbReference>
<sequence length="242" mass="26982">MRTPLIWRTLFSLVLGLLLLSLAVEAAVAMRRCSGSSYMQLLGQLQSLAHLMKDTSCLLQPYMRAQGLNTPVLRGYCTECSKAFPSEEALGALSRRGFLQTVSDTLDGVLQGLATLQQRLLKAKDLPELHDTRQNIQGMKNNIYCMSELLTDDSETTEAPLPGPEATPMTLAQYTFQAKVEGCQFLCGYHHFMGSVEQIFGKWGDSPSRNRRESPSQAPHRVAHRARPCSRTKRPVPREKLS</sequence>
<dbReference type="GO" id="GO:0038165">
    <property type="term" value="P:oncostatin-M-mediated signaling pathway"/>
    <property type="evidence" value="ECO:0007669"/>
    <property type="project" value="InterPro"/>
</dbReference>
<dbReference type="Ensembl" id="ENSCPOT00000040500.1">
    <property type="protein sequence ID" value="ENSCPOP00000023130.1"/>
    <property type="gene ID" value="ENSCPOG00000031535.1"/>
</dbReference>
<reference evidence="6" key="2">
    <citation type="submission" date="2025-08" db="UniProtKB">
        <authorList>
            <consortium name="Ensembl"/>
        </authorList>
    </citation>
    <scope>IDENTIFICATION</scope>
    <source>
        <strain evidence="6">2N</strain>
    </source>
</reference>
<name>A0A286XCJ5_CAVPO</name>
<evidence type="ECO:0000256" key="4">
    <source>
        <dbReference type="SAM" id="MobiDB-lite"/>
    </source>
</evidence>
<dbReference type="CTD" id="5008"/>
<dbReference type="Gene3D" id="1.20.1250.10">
    <property type="match status" value="1"/>
</dbReference>
<evidence type="ECO:0000256" key="3">
    <source>
        <dbReference type="ARBA" id="ARBA00022525"/>
    </source>
</evidence>
<evidence type="ECO:0008006" key="8">
    <source>
        <dbReference type="Google" id="ProtNLM"/>
    </source>
</evidence>
<dbReference type="SMART" id="SM00080">
    <property type="entry name" value="LIF_OSM"/>
    <property type="match status" value="1"/>
</dbReference>
<keyword evidence="7" id="KW-1185">Reference proteome</keyword>
<dbReference type="GeneID" id="100724699"/>
<proteinExistence type="predicted"/>